<feature type="compositionally biased region" description="Polar residues" evidence="2">
    <location>
        <begin position="42"/>
        <end position="56"/>
    </location>
</feature>
<evidence type="ECO:0000256" key="2">
    <source>
        <dbReference type="SAM" id="MobiDB-lite"/>
    </source>
</evidence>
<evidence type="ECO:0000313" key="4">
    <source>
        <dbReference type="Proteomes" id="UP001177023"/>
    </source>
</evidence>
<feature type="region of interest" description="Disordered" evidence="2">
    <location>
        <begin position="1085"/>
        <end position="1106"/>
    </location>
</feature>
<name>A0AA36D4Q6_9BILA</name>
<keyword evidence="1" id="KW-0175">Coiled coil</keyword>
<feature type="region of interest" description="Disordered" evidence="2">
    <location>
        <begin position="1"/>
        <end position="91"/>
    </location>
</feature>
<feature type="coiled-coil region" evidence="1">
    <location>
        <begin position="290"/>
        <end position="391"/>
    </location>
</feature>
<dbReference type="EMBL" id="CATQJA010002657">
    <property type="protein sequence ID" value="CAJ0579792.1"/>
    <property type="molecule type" value="Genomic_DNA"/>
</dbReference>
<feature type="compositionally biased region" description="Low complexity" evidence="2">
    <location>
        <begin position="79"/>
        <end position="91"/>
    </location>
</feature>
<organism evidence="3 4">
    <name type="scientific">Mesorhabditis spiculigera</name>
    <dbReference type="NCBI Taxonomy" id="96644"/>
    <lineage>
        <taxon>Eukaryota</taxon>
        <taxon>Metazoa</taxon>
        <taxon>Ecdysozoa</taxon>
        <taxon>Nematoda</taxon>
        <taxon>Chromadorea</taxon>
        <taxon>Rhabditida</taxon>
        <taxon>Rhabditina</taxon>
        <taxon>Rhabditomorpha</taxon>
        <taxon>Rhabditoidea</taxon>
        <taxon>Rhabditidae</taxon>
        <taxon>Mesorhabditinae</taxon>
        <taxon>Mesorhabditis</taxon>
    </lineage>
</organism>
<evidence type="ECO:0000313" key="3">
    <source>
        <dbReference type="EMBL" id="CAJ0579792.1"/>
    </source>
</evidence>
<proteinExistence type="predicted"/>
<comment type="caution">
    <text evidence="3">The sequence shown here is derived from an EMBL/GenBank/DDBJ whole genome shotgun (WGS) entry which is preliminary data.</text>
</comment>
<feature type="coiled-coil region" evidence="1">
    <location>
        <begin position="140"/>
        <end position="210"/>
    </location>
</feature>
<evidence type="ECO:0000256" key="1">
    <source>
        <dbReference type="SAM" id="Coils"/>
    </source>
</evidence>
<dbReference type="AlphaFoldDB" id="A0AA36D4Q6"/>
<protein>
    <submittedName>
        <fullName evidence="3">Uncharacterized protein</fullName>
    </submittedName>
</protein>
<gene>
    <name evidence="3" type="ORF">MSPICULIGERA_LOCUS17997</name>
</gene>
<feature type="coiled-coil region" evidence="1">
    <location>
        <begin position="797"/>
        <end position="913"/>
    </location>
</feature>
<keyword evidence="4" id="KW-1185">Reference proteome</keyword>
<accession>A0AA36D4Q6</accession>
<sequence length="1106" mass="126965">MEPQDDGFVSGGPTPRDPPVDFPPDFQRDAASSPPRREKEIVTSTPYVDSKVSTNRAALDRHFGRRPRVDSGQWLRPGTSSTDSESTSSISSRYSTAATSLCSIDDEFIETFHAKPTAAEADMSRVLDNVSGALNEFRRTENQRREKQELEAINKKLRNENQRLNETLNQTLKMNESRVEEKAETSEERYARLEQELRLILEQMQELKEVAGADVFVHAEGTVIRRLGEDKEIQVESEMPLPKTPPPALVDRPEYDQLSHHLEQLTRAREEDAMLLAKLAAERDQALYNAEQINELKIAIEEQYQQLTESAEKLVTEQKIDRQHIRQLQQAYTQEKNKAEGKLKSAEAEIVALQENKKLADEQVTATTIELDALRQRSGLLETRISELETEIEKAGTDAGDRVSRASFEAQSKQFHQICGQLRMEEENVEALRKELVSLKQKLIESEERNERLLEEMSSEQIKAEAALNERDRTERQLKNVEEEKAALEKRVLEVKQAKSSSYQREINMIAEERDGYKRDVEKLTKEVDFLRMKVSKAATETTTKEAVDQLKAVTEERDEARLRCDRLEKSTHDHFTTVREMAELKGQMTVAERQVQAKDNELRDQGARLLETQKQVEEFRYAYQEQQLKNASLEAEIQRIEHECQQFIEQIAELRQEHLEHDHNATIADLLTDPMRQLIEQLKTARDEVRQTVDALLRTRLTATDPPPNQPVAQAQPPVVHDVVTEKIRELYQRLAEQEKEQTSGVPVAAARALRNLLHALLQELNNTTAENMASDFLNSVGDAHARAMDSVAKALADAEVAYAQCSEQLNILEDKYTTDCETYRARCKQTEAHNNTLNERYQKLEQQMALLTRAHNPEAQKQLAEALRQIENLRGQVFRAEKGLQEACQDIEEADREQNVQLKEMQRLITEMGHIRDELKARDEDLVREKYHSKEQVEKYKLRLENEQKQHNATATQLLSVEAALAKEKELHELDKHTNFESVKLIIRGNSFYKQLLANNKAKYSELLVGMRALVSRINECGAQCDPEPKNPGAIEVQLREMQQHYGAMITKAEDQQRKEDEDVERTMAEDENAITYIEKTLKVQHSRRPPGKASRTVLTRSNK</sequence>
<dbReference type="Proteomes" id="UP001177023">
    <property type="component" value="Unassembled WGS sequence"/>
</dbReference>
<reference evidence="3" key="1">
    <citation type="submission" date="2023-06" db="EMBL/GenBank/DDBJ databases">
        <authorList>
            <person name="Delattre M."/>
        </authorList>
    </citation>
    <scope>NUCLEOTIDE SEQUENCE</scope>
    <source>
        <strain evidence="3">AF72</strain>
    </source>
</reference>
<feature type="coiled-coil region" evidence="1">
    <location>
        <begin position="422"/>
        <end position="772"/>
    </location>
</feature>
<feature type="non-terminal residue" evidence="3">
    <location>
        <position position="1106"/>
    </location>
</feature>